<dbReference type="Gene3D" id="3.90.226.10">
    <property type="entry name" value="2-enoyl-CoA Hydratase, Chain A, domain 1"/>
    <property type="match status" value="2"/>
</dbReference>
<dbReference type="PANTHER" id="PTHR43842">
    <property type="entry name" value="PROPIONYL-COA CARBOXYLASE BETA CHAIN"/>
    <property type="match status" value="1"/>
</dbReference>
<dbReference type="RefSeq" id="WP_078808921.1">
    <property type="nucleotide sequence ID" value="NZ_FUWM01000004.1"/>
</dbReference>
<dbReference type="EMBL" id="FUWM01000004">
    <property type="protein sequence ID" value="SJZ33559.1"/>
    <property type="molecule type" value="Genomic_DNA"/>
</dbReference>
<feature type="coiled-coil region" evidence="2">
    <location>
        <begin position="439"/>
        <end position="466"/>
    </location>
</feature>
<feature type="domain" description="CoA carboxyltransferase N-terminal" evidence="4">
    <location>
        <begin position="3"/>
        <end position="259"/>
    </location>
</feature>
<dbReference type="FunFam" id="3.90.226.10:FF:000017">
    <property type="entry name" value="Propionyl-CoA carboxylase subunit beta 5"/>
    <property type="match status" value="1"/>
</dbReference>
<dbReference type="InterPro" id="IPR029045">
    <property type="entry name" value="ClpP/crotonase-like_dom_sf"/>
</dbReference>
<dbReference type="FunFam" id="3.90.226.10:FF:000016">
    <property type="entry name" value="Propionyl-CoA carboxylase, beta subunit"/>
    <property type="match status" value="1"/>
</dbReference>
<dbReference type="GO" id="GO:0016740">
    <property type="term" value="F:transferase activity"/>
    <property type="evidence" value="ECO:0007669"/>
    <property type="project" value="UniProtKB-KW"/>
</dbReference>
<dbReference type="GO" id="GO:0003989">
    <property type="term" value="F:acetyl-CoA carboxylase activity"/>
    <property type="evidence" value="ECO:0007669"/>
    <property type="project" value="UniProtKB-ARBA"/>
</dbReference>
<evidence type="ECO:0000313" key="6">
    <source>
        <dbReference type="EMBL" id="SJZ33559.1"/>
    </source>
</evidence>
<evidence type="ECO:0000256" key="2">
    <source>
        <dbReference type="SAM" id="Coils"/>
    </source>
</evidence>
<sequence length="516" mass="56369">MGNKEKLDELQKRKEEARQGGGPERIKKQHKKGKMTARERIDFLLDDNSFVEINPFVEPRYAEHGMEGKKAVGDGVVTGYGTIDGRLVYLFAQDFTVMGGSLGAAHAEKICKVMDMAKEMGAPFIALNDSGGARIQEGVEALNGFGEIFKRNALMSGVVPQISVILGPCAGGAVYSPALTDFIFMVENTSKMFLTGPSVIKSVTGEEVSAEDLGGVGAHGQLSGVAHFATQNEEECLMQIRELLSYLPANNMEEPPEIEGYVADLQKNTQLEDIVPGNPNEAYDMKEVINEIIDAGTFFEVQADYAKNIVVGLARINGQSVGIIANQPKYKAGCLDINASDKAARFIRMCDSYNIPLITLVDVPGFLPGISQEYNGIIRHGAKMLYAYTEATVPKVTLVTRKAYGGGYIAMCSKSMDADLVFAWPTAEIAVMGPSGAANIIYRKEINNAENSEELLEQKVAEYRDKFANPYVAAQRGIVNDVIKFEETTIKLANALQMLRSKRVDRPERKHGNMPL</sequence>
<dbReference type="OrthoDB" id="9803706at2"/>
<dbReference type="GO" id="GO:0004658">
    <property type="term" value="F:propionyl-CoA carboxylase activity"/>
    <property type="evidence" value="ECO:0007669"/>
    <property type="project" value="UniProtKB-ARBA"/>
</dbReference>
<dbReference type="InterPro" id="IPR011762">
    <property type="entry name" value="COA_CT_N"/>
</dbReference>
<dbReference type="STRING" id="142842.SAMN02745118_00403"/>
<organism evidence="6 7">
    <name type="scientific">Selenihalanaerobacter shriftii</name>
    <dbReference type="NCBI Taxonomy" id="142842"/>
    <lineage>
        <taxon>Bacteria</taxon>
        <taxon>Bacillati</taxon>
        <taxon>Bacillota</taxon>
        <taxon>Clostridia</taxon>
        <taxon>Halanaerobiales</taxon>
        <taxon>Halobacteroidaceae</taxon>
        <taxon>Selenihalanaerobacter</taxon>
    </lineage>
</organism>
<dbReference type="InterPro" id="IPR011763">
    <property type="entry name" value="COA_CT_C"/>
</dbReference>
<evidence type="ECO:0000256" key="1">
    <source>
        <dbReference type="ARBA" id="ARBA00006102"/>
    </source>
</evidence>
<dbReference type="Pfam" id="PF01039">
    <property type="entry name" value="Carboxyl_trans"/>
    <property type="match status" value="1"/>
</dbReference>
<evidence type="ECO:0000256" key="3">
    <source>
        <dbReference type="SAM" id="MobiDB-lite"/>
    </source>
</evidence>
<name>A0A1T4JTS9_9FIRM</name>
<proteinExistence type="inferred from homology"/>
<keyword evidence="7" id="KW-1185">Reference proteome</keyword>
<protein>
    <submittedName>
        <fullName evidence="6">Acetyl-CoA carboxylase, carboxyltransferase component</fullName>
    </submittedName>
</protein>
<gene>
    <name evidence="6" type="ORF">SAMN02745118_00403</name>
</gene>
<dbReference type="GO" id="GO:0015977">
    <property type="term" value="P:carbon fixation"/>
    <property type="evidence" value="ECO:0007669"/>
    <property type="project" value="UniProtKB-ARBA"/>
</dbReference>
<feature type="compositionally biased region" description="Basic and acidic residues" evidence="3">
    <location>
        <begin position="1"/>
        <end position="18"/>
    </location>
</feature>
<dbReference type="InterPro" id="IPR051047">
    <property type="entry name" value="AccD/PCCB"/>
</dbReference>
<dbReference type="AlphaFoldDB" id="A0A1T4JTS9"/>
<evidence type="ECO:0000313" key="7">
    <source>
        <dbReference type="Proteomes" id="UP000190625"/>
    </source>
</evidence>
<accession>A0A1T4JTS9</accession>
<keyword evidence="2" id="KW-0175">Coiled coil</keyword>
<dbReference type="GO" id="GO:0009317">
    <property type="term" value="C:acetyl-CoA carboxylase complex"/>
    <property type="evidence" value="ECO:0007669"/>
    <property type="project" value="UniProtKB-ARBA"/>
</dbReference>
<keyword evidence="6" id="KW-0808">Transferase</keyword>
<dbReference type="PANTHER" id="PTHR43842:SF2">
    <property type="entry name" value="PROPIONYL-COA CARBOXYLASE BETA CHAIN, MITOCHONDRIAL"/>
    <property type="match status" value="1"/>
</dbReference>
<evidence type="ECO:0000259" key="5">
    <source>
        <dbReference type="PROSITE" id="PS50989"/>
    </source>
</evidence>
<dbReference type="Proteomes" id="UP000190625">
    <property type="component" value="Unassembled WGS sequence"/>
</dbReference>
<comment type="similarity">
    <text evidence="1">Belongs to the AccD/PCCB family.</text>
</comment>
<dbReference type="PROSITE" id="PS50989">
    <property type="entry name" value="COA_CT_CTER"/>
    <property type="match status" value="1"/>
</dbReference>
<evidence type="ECO:0000259" key="4">
    <source>
        <dbReference type="PROSITE" id="PS50980"/>
    </source>
</evidence>
<feature type="domain" description="CoA carboxyltransferase C-terminal" evidence="5">
    <location>
        <begin position="266"/>
        <end position="501"/>
    </location>
</feature>
<feature type="region of interest" description="Disordered" evidence="3">
    <location>
        <begin position="1"/>
        <end position="33"/>
    </location>
</feature>
<dbReference type="InterPro" id="IPR034733">
    <property type="entry name" value="AcCoA_carboxyl_beta"/>
</dbReference>
<reference evidence="7" key="1">
    <citation type="submission" date="2017-02" db="EMBL/GenBank/DDBJ databases">
        <authorList>
            <person name="Varghese N."/>
            <person name="Submissions S."/>
        </authorList>
    </citation>
    <scope>NUCLEOTIDE SEQUENCE [LARGE SCALE GENOMIC DNA]</scope>
    <source>
        <strain evidence="7">ATCC BAA-73</strain>
    </source>
</reference>
<dbReference type="SUPFAM" id="SSF52096">
    <property type="entry name" value="ClpP/crotonase"/>
    <property type="match status" value="2"/>
</dbReference>
<dbReference type="PROSITE" id="PS50980">
    <property type="entry name" value="COA_CT_NTER"/>
    <property type="match status" value="1"/>
</dbReference>